<evidence type="ECO:0000256" key="2">
    <source>
        <dbReference type="ARBA" id="ARBA00022692"/>
    </source>
</evidence>
<gene>
    <name evidence="7" type="ORF">TrVE_jg543</name>
</gene>
<name>A0A9W7BBE7_9STRA</name>
<keyword evidence="8" id="KW-1185">Reference proteome</keyword>
<feature type="transmembrane region" description="Helical" evidence="5">
    <location>
        <begin position="69"/>
        <end position="89"/>
    </location>
</feature>
<keyword evidence="2 5" id="KW-0812">Transmembrane</keyword>
<dbReference type="GO" id="GO:0016491">
    <property type="term" value="F:oxidoreductase activity"/>
    <property type="evidence" value="ECO:0007669"/>
    <property type="project" value="InterPro"/>
</dbReference>
<dbReference type="InterPro" id="IPR050307">
    <property type="entry name" value="Sterol_Desaturase_Related"/>
</dbReference>
<proteinExistence type="predicted"/>
<keyword evidence="4 5" id="KW-0472">Membrane</keyword>
<accession>A0A9W7BBE7</accession>
<dbReference type="Proteomes" id="UP001165160">
    <property type="component" value="Unassembled WGS sequence"/>
</dbReference>
<organism evidence="7 8">
    <name type="scientific">Triparma verrucosa</name>
    <dbReference type="NCBI Taxonomy" id="1606542"/>
    <lineage>
        <taxon>Eukaryota</taxon>
        <taxon>Sar</taxon>
        <taxon>Stramenopiles</taxon>
        <taxon>Ochrophyta</taxon>
        <taxon>Bolidophyceae</taxon>
        <taxon>Parmales</taxon>
        <taxon>Triparmaceae</taxon>
        <taxon>Triparma</taxon>
    </lineage>
</organism>
<evidence type="ECO:0000256" key="3">
    <source>
        <dbReference type="ARBA" id="ARBA00022989"/>
    </source>
</evidence>
<dbReference type="Pfam" id="PF04116">
    <property type="entry name" value="FA_hydroxylase"/>
    <property type="match status" value="1"/>
</dbReference>
<evidence type="ECO:0000256" key="1">
    <source>
        <dbReference type="ARBA" id="ARBA00004370"/>
    </source>
</evidence>
<dbReference type="GO" id="GO:0008610">
    <property type="term" value="P:lipid biosynthetic process"/>
    <property type="evidence" value="ECO:0007669"/>
    <property type="project" value="InterPro"/>
</dbReference>
<dbReference type="GO" id="GO:0016020">
    <property type="term" value="C:membrane"/>
    <property type="evidence" value="ECO:0007669"/>
    <property type="project" value="UniProtKB-SubCell"/>
</dbReference>
<dbReference type="GO" id="GO:0005506">
    <property type="term" value="F:iron ion binding"/>
    <property type="evidence" value="ECO:0007669"/>
    <property type="project" value="InterPro"/>
</dbReference>
<reference evidence="8" key="1">
    <citation type="journal article" date="2023" name="Commun. Biol.">
        <title>Genome analysis of Parmales, the sister group of diatoms, reveals the evolutionary specialization of diatoms from phago-mixotrophs to photoautotrophs.</title>
        <authorList>
            <person name="Ban H."/>
            <person name="Sato S."/>
            <person name="Yoshikawa S."/>
            <person name="Yamada K."/>
            <person name="Nakamura Y."/>
            <person name="Ichinomiya M."/>
            <person name="Sato N."/>
            <person name="Blanc-Mathieu R."/>
            <person name="Endo H."/>
            <person name="Kuwata A."/>
            <person name="Ogata H."/>
        </authorList>
    </citation>
    <scope>NUCLEOTIDE SEQUENCE [LARGE SCALE GENOMIC DNA]</scope>
    <source>
        <strain evidence="8">NIES 3699</strain>
    </source>
</reference>
<protein>
    <recommendedName>
        <fullName evidence="6">Fatty acid hydroxylase domain-containing protein</fullName>
    </recommendedName>
</protein>
<dbReference type="PANTHER" id="PTHR11863">
    <property type="entry name" value="STEROL DESATURASE"/>
    <property type="match status" value="1"/>
</dbReference>
<evidence type="ECO:0000313" key="7">
    <source>
        <dbReference type="EMBL" id="GMH83065.1"/>
    </source>
</evidence>
<dbReference type="EMBL" id="BRXX01000022">
    <property type="protein sequence ID" value="GMH83065.1"/>
    <property type="molecule type" value="Genomic_DNA"/>
</dbReference>
<feature type="transmembrane region" description="Helical" evidence="5">
    <location>
        <begin position="26"/>
        <end position="48"/>
    </location>
</feature>
<evidence type="ECO:0000256" key="4">
    <source>
        <dbReference type="ARBA" id="ARBA00023136"/>
    </source>
</evidence>
<evidence type="ECO:0000256" key="5">
    <source>
        <dbReference type="SAM" id="Phobius"/>
    </source>
</evidence>
<comment type="subcellular location">
    <subcellularLocation>
        <location evidence="1">Membrane</location>
    </subcellularLocation>
</comment>
<evidence type="ECO:0000259" key="6">
    <source>
        <dbReference type="Pfam" id="PF04116"/>
    </source>
</evidence>
<comment type="caution">
    <text evidence="7">The sequence shown here is derived from an EMBL/GenBank/DDBJ whole genome shotgun (WGS) entry which is preliminary data.</text>
</comment>
<dbReference type="InterPro" id="IPR006694">
    <property type="entry name" value="Fatty_acid_hydroxylase"/>
</dbReference>
<keyword evidence="3 5" id="KW-1133">Transmembrane helix</keyword>
<dbReference type="AlphaFoldDB" id="A0A9W7BBE7"/>
<feature type="domain" description="Fatty acid hydroxylase" evidence="6">
    <location>
        <begin position="115"/>
        <end position="247"/>
    </location>
</feature>
<evidence type="ECO:0000313" key="8">
    <source>
        <dbReference type="Proteomes" id="UP001165160"/>
    </source>
</evidence>
<sequence>MSDLLNYIVSDLTFQLPFSESFIQNALLNGLIYFLLAGLFYCLLWSPFQLKKNNRIQVKVTSTFTKRTIELLHSLSAVFIFALVDIMLIKAGQAGYTKVYFTHTGLLPFLTSVSLMILSHDAYFYWSHRLLHHPSLYRFHKIHHKSTDPSPFSAFSFHPVETLTESLFYVLFCVTIPIHVDGIITWQIIQQIDNCILHSGYEIYPSWLTSNPILKFKTTSTHHNLHHKRNKGNYGLYFTWWDKIGRTWIEDTDDVFEEVAKRGYKNE</sequence>